<organism evidence="2 3">
    <name type="scientific">Streptodolium elevatio</name>
    <dbReference type="NCBI Taxonomy" id="3157996"/>
    <lineage>
        <taxon>Bacteria</taxon>
        <taxon>Bacillati</taxon>
        <taxon>Actinomycetota</taxon>
        <taxon>Actinomycetes</taxon>
        <taxon>Kitasatosporales</taxon>
        <taxon>Streptomycetaceae</taxon>
        <taxon>Streptodolium</taxon>
    </lineage>
</organism>
<keyword evidence="3" id="KW-1185">Reference proteome</keyword>
<dbReference type="PANTHER" id="PTHR38011:SF11">
    <property type="entry name" value="2,5-DIAMINO-6-RIBOSYLAMINO-4(3H)-PYRIMIDINONE 5'-PHOSPHATE REDUCTASE"/>
    <property type="match status" value="1"/>
</dbReference>
<reference evidence="2 3" key="1">
    <citation type="submission" date="2024-06" db="EMBL/GenBank/DDBJ databases">
        <title>The Natural Products Discovery Center: Release of the First 8490 Sequenced Strains for Exploring Actinobacteria Biosynthetic Diversity.</title>
        <authorList>
            <person name="Kalkreuter E."/>
            <person name="Kautsar S.A."/>
            <person name="Yang D."/>
            <person name="Bader C.D."/>
            <person name="Teijaro C.N."/>
            <person name="Fluegel L."/>
            <person name="Davis C.M."/>
            <person name="Simpson J.R."/>
            <person name="Lauterbach L."/>
            <person name="Steele A.D."/>
            <person name="Gui C."/>
            <person name="Meng S."/>
            <person name="Li G."/>
            <person name="Viehrig K."/>
            <person name="Ye F."/>
            <person name="Su P."/>
            <person name="Kiefer A.F."/>
            <person name="Nichols A."/>
            <person name="Cepeda A.J."/>
            <person name="Yan W."/>
            <person name="Fan B."/>
            <person name="Jiang Y."/>
            <person name="Adhikari A."/>
            <person name="Zheng C.-J."/>
            <person name="Schuster L."/>
            <person name="Cowan T.M."/>
            <person name="Smanski M.J."/>
            <person name="Chevrette M.G."/>
            <person name="De Carvalho L.P.S."/>
            <person name="Shen B."/>
        </authorList>
    </citation>
    <scope>NUCLEOTIDE SEQUENCE [LARGE SCALE GENOMIC DNA]</scope>
    <source>
        <strain evidence="2 3">NPDC048946</strain>
    </source>
</reference>
<evidence type="ECO:0000259" key="1">
    <source>
        <dbReference type="Pfam" id="PF01872"/>
    </source>
</evidence>
<dbReference type="InterPro" id="IPR002734">
    <property type="entry name" value="RibDG_C"/>
</dbReference>
<dbReference type="Gene3D" id="3.40.430.10">
    <property type="entry name" value="Dihydrofolate Reductase, subunit A"/>
    <property type="match status" value="1"/>
</dbReference>
<evidence type="ECO:0000313" key="3">
    <source>
        <dbReference type="Proteomes" id="UP001551482"/>
    </source>
</evidence>
<dbReference type="InterPro" id="IPR024072">
    <property type="entry name" value="DHFR-like_dom_sf"/>
</dbReference>
<accession>A0ABV3DRZ3</accession>
<dbReference type="Pfam" id="PF01872">
    <property type="entry name" value="RibD_C"/>
    <property type="match status" value="1"/>
</dbReference>
<dbReference type="RefSeq" id="WP_358361859.1">
    <property type="nucleotide sequence ID" value="NZ_JBEZFP010000124.1"/>
</dbReference>
<dbReference type="PANTHER" id="PTHR38011">
    <property type="entry name" value="DIHYDROFOLATE REDUCTASE FAMILY PROTEIN (AFU_ORTHOLOGUE AFUA_8G06820)"/>
    <property type="match status" value="1"/>
</dbReference>
<evidence type="ECO:0000313" key="2">
    <source>
        <dbReference type="EMBL" id="MEU8138456.1"/>
    </source>
</evidence>
<protein>
    <submittedName>
        <fullName evidence="2">Dihydrofolate reductase family protein</fullName>
    </submittedName>
</protein>
<comment type="caution">
    <text evidence="2">The sequence shown here is derived from an EMBL/GenBank/DDBJ whole genome shotgun (WGS) entry which is preliminary data.</text>
</comment>
<dbReference type="Proteomes" id="UP001551482">
    <property type="component" value="Unassembled WGS sequence"/>
</dbReference>
<sequence>MGKLIHFVHQSLDGYIEGPNGEFDWPSMGPELSAYSHELTGGDKVFLYGRVVFELMASYWPNAEEHSQHPHDLAFAPVWRAADKVVVSHTLEKADWNTRVVNDNVVAELAAIKAAGRDLVLFGGSELASYLTEQGAVDEYRIFVHPVLLGGGRPVLRKSGLRRRLELVETRTFDGTVTMLRHRLAES</sequence>
<name>A0ABV3DRZ3_9ACTN</name>
<gene>
    <name evidence="2" type="ORF">AB0C36_33780</name>
</gene>
<dbReference type="SUPFAM" id="SSF53597">
    <property type="entry name" value="Dihydrofolate reductase-like"/>
    <property type="match status" value="1"/>
</dbReference>
<dbReference type="InterPro" id="IPR050765">
    <property type="entry name" value="Riboflavin_Biosynth_HTPR"/>
</dbReference>
<feature type="domain" description="Bacterial bifunctional deaminase-reductase C-terminal" evidence="1">
    <location>
        <begin position="3"/>
        <end position="177"/>
    </location>
</feature>
<dbReference type="EMBL" id="JBEZFP010000124">
    <property type="protein sequence ID" value="MEU8138456.1"/>
    <property type="molecule type" value="Genomic_DNA"/>
</dbReference>
<proteinExistence type="predicted"/>